<organism evidence="2 3">
    <name type="scientific">Neoroseomonas lacus</name>
    <dbReference type="NCBI Taxonomy" id="287609"/>
    <lineage>
        <taxon>Bacteria</taxon>
        <taxon>Pseudomonadati</taxon>
        <taxon>Pseudomonadota</taxon>
        <taxon>Alphaproteobacteria</taxon>
        <taxon>Acetobacterales</taxon>
        <taxon>Acetobacteraceae</taxon>
        <taxon>Neoroseomonas</taxon>
    </lineage>
</organism>
<dbReference type="Proteomes" id="UP000661507">
    <property type="component" value="Unassembled WGS sequence"/>
</dbReference>
<dbReference type="Pfam" id="PF12802">
    <property type="entry name" value="MarR_2"/>
    <property type="match status" value="1"/>
</dbReference>
<reference evidence="2" key="2">
    <citation type="submission" date="2020-09" db="EMBL/GenBank/DDBJ databases">
        <authorList>
            <person name="Sun Q."/>
            <person name="Zhou Y."/>
        </authorList>
    </citation>
    <scope>NUCLEOTIDE SEQUENCE</scope>
    <source>
        <strain evidence="2">CGMCC 1.3617</strain>
    </source>
</reference>
<gene>
    <name evidence="2" type="ORF">GCM10011320_51240</name>
</gene>
<feature type="domain" description="HTH marR-type" evidence="1">
    <location>
        <begin position="38"/>
        <end position="137"/>
    </location>
</feature>
<dbReference type="AlphaFoldDB" id="A0A917NYI8"/>
<dbReference type="InterPro" id="IPR039422">
    <property type="entry name" value="MarR/SlyA-like"/>
</dbReference>
<accession>A0A917NYI8</accession>
<proteinExistence type="predicted"/>
<dbReference type="InterPro" id="IPR000835">
    <property type="entry name" value="HTH_MarR-typ"/>
</dbReference>
<dbReference type="EMBL" id="BMKW01000015">
    <property type="protein sequence ID" value="GGJ37329.1"/>
    <property type="molecule type" value="Genomic_DNA"/>
</dbReference>
<evidence type="ECO:0000259" key="1">
    <source>
        <dbReference type="SMART" id="SM00347"/>
    </source>
</evidence>
<keyword evidence="3" id="KW-1185">Reference proteome</keyword>
<reference evidence="2" key="1">
    <citation type="journal article" date="2014" name="Int. J. Syst. Evol. Microbiol.">
        <title>Complete genome sequence of Corynebacterium casei LMG S-19264T (=DSM 44701T), isolated from a smear-ripened cheese.</title>
        <authorList>
            <consortium name="US DOE Joint Genome Institute (JGI-PGF)"/>
            <person name="Walter F."/>
            <person name="Albersmeier A."/>
            <person name="Kalinowski J."/>
            <person name="Ruckert C."/>
        </authorList>
    </citation>
    <scope>NUCLEOTIDE SEQUENCE</scope>
    <source>
        <strain evidence="2">CGMCC 1.3617</strain>
    </source>
</reference>
<dbReference type="PANTHER" id="PTHR33164:SF43">
    <property type="entry name" value="HTH-TYPE TRANSCRIPTIONAL REPRESSOR YETL"/>
    <property type="match status" value="1"/>
</dbReference>
<dbReference type="GO" id="GO:0006950">
    <property type="term" value="P:response to stress"/>
    <property type="evidence" value="ECO:0007669"/>
    <property type="project" value="TreeGrafter"/>
</dbReference>
<dbReference type="Gene3D" id="1.10.10.10">
    <property type="entry name" value="Winged helix-like DNA-binding domain superfamily/Winged helix DNA-binding domain"/>
    <property type="match status" value="1"/>
</dbReference>
<dbReference type="InterPro" id="IPR036388">
    <property type="entry name" value="WH-like_DNA-bd_sf"/>
</dbReference>
<sequence>MSSWRMDDRPVTEQNRTLGALLRLTYEAMQREVYGALAARGFPEIRPAHSAVFRHIGPGGSRLTTLAERAGMTKQSMAYLVEGLQAAGHLRSVPDPSDGRARIVRLTARGEAVLAALLALSGEAEARVAERIGERRAGRLRRALEHWVAELDEAG</sequence>
<name>A0A917NYI8_9PROT</name>
<dbReference type="GO" id="GO:0003700">
    <property type="term" value="F:DNA-binding transcription factor activity"/>
    <property type="evidence" value="ECO:0007669"/>
    <property type="project" value="InterPro"/>
</dbReference>
<evidence type="ECO:0000313" key="3">
    <source>
        <dbReference type="Proteomes" id="UP000661507"/>
    </source>
</evidence>
<evidence type="ECO:0000313" key="2">
    <source>
        <dbReference type="EMBL" id="GGJ37329.1"/>
    </source>
</evidence>
<dbReference type="InterPro" id="IPR036390">
    <property type="entry name" value="WH_DNA-bd_sf"/>
</dbReference>
<dbReference type="PANTHER" id="PTHR33164">
    <property type="entry name" value="TRANSCRIPTIONAL REGULATOR, MARR FAMILY"/>
    <property type="match status" value="1"/>
</dbReference>
<dbReference type="SMART" id="SM00347">
    <property type="entry name" value="HTH_MARR"/>
    <property type="match status" value="1"/>
</dbReference>
<protein>
    <recommendedName>
        <fullName evidence="1">HTH marR-type domain-containing protein</fullName>
    </recommendedName>
</protein>
<comment type="caution">
    <text evidence="2">The sequence shown here is derived from an EMBL/GenBank/DDBJ whole genome shotgun (WGS) entry which is preliminary data.</text>
</comment>
<dbReference type="SUPFAM" id="SSF46785">
    <property type="entry name" value="Winged helix' DNA-binding domain"/>
    <property type="match status" value="1"/>
</dbReference>